<sequence>MTLYPGSVIGGYQITRQLGHGGMGTVYLAKHPSLPRYDAVKVLKSEFSSDTEFRARFEREAEFIAGLDHPNIVTVHSRGEQRGLLWIAMQYVDGSDAAAELERGAMSTDRALHIATQMGTALDHAHGAGLLHRDVKPANFLLGRTDTAHPRALLTDFGVAKLMENDRSLTETGTFVATLAYASPEQLLLDRLDGRSDLYSLGCSLYKMLTGANPFPAATPAGVLLGHLHEPPPKVTALRPELPSHLDAVFATVLAKDRDDRYPTCLHFIDDVTTVLSGGAPSVTCTIGPYFRESTNAGEVDAVRRSAVTSRARSARRRLVATVCAAALIVVAVATSVWTREPGQAATASPPATTSMADVRQAHPQFAGKSVAVYNYGDTELSAVLEPSDQAQFLRELGFVIPAEYNARSDESSPRKLDRYNSFQGTVDLMIVLRTDSAAGNGGLRGLRGLPSGYESGSARIAVIDDPAVVQAFQNWTDSSDRIAIESVVPRLAAAL</sequence>
<feature type="domain" description="Protein kinase" evidence="7">
    <location>
        <begin position="12"/>
        <end position="276"/>
    </location>
</feature>
<evidence type="ECO:0000256" key="4">
    <source>
        <dbReference type="ARBA" id="ARBA00022741"/>
    </source>
</evidence>
<dbReference type="InterPro" id="IPR011009">
    <property type="entry name" value="Kinase-like_dom_sf"/>
</dbReference>
<dbReference type="EMBL" id="VMSD01000001">
    <property type="protein sequence ID" value="KAF0849196.1"/>
    <property type="molecule type" value="Genomic_DNA"/>
</dbReference>
<dbReference type="InterPro" id="IPR008271">
    <property type="entry name" value="Ser/Thr_kinase_AS"/>
</dbReference>
<evidence type="ECO:0000256" key="1">
    <source>
        <dbReference type="ARBA" id="ARBA00012513"/>
    </source>
</evidence>
<accession>A0ABQ6YUT4</accession>
<keyword evidence="9" id="KW-1185">Reference proteome</keyword>
<keyword evidence="6" id="KW-0067">ATP-binding</keyword>
<gene>
    <name evidence="8" type="ORF">FNL39_101633</name>
</gene>
<evidence type="ECO:0000256" key="3">
    <source>
        <dbReference type="ARBA" id="ARBA00022679"/>
    </source>
</evidence>
<keyword evidence="5 8" id="KW-0418">Kinase</keyword>
<keyword evidence="2" id="KW-0723">Serine/threonine-protein kinase</keyword>
<evidence type="ECO:0000259" key="7">
    <source>
        <dbReference type="PROSITE" id="PS50011"/>
    </source>
</evidence>
<dbReference type="Pfam" id="PF00069">
    <property type="entry name" value="Pkinase"/>
    <property type="match status" value="1"/>
</dbReference>
<dbReference type="Gene3D" id="3.40.50.1980">
    <property type="entry name" value="Nitrogenase molybdenum iron protein domain"/>
    <property type="match status" value="1"/>
</dbReference>
<evidence type="ECO:0000256" key="2">
    <source>
        <dbReference type="ARBA" id="ARBA00022527"/>
    </source>
</evidence>
<evidence type="ECO:0000313" key="8">
    <source>
        <dbReference type="EMBL" id="KAF0849196.1"/>
    </source>
</evidence>
<keyword evidence="3" id="KW-0808">Transferase</keyword>
<proteinExistence type="predicted"/>
<dbReference type="Gene3D" id="3.30.200.20">
    <property type="entry name" value="Phosphorylase Kinase, domain 1"/>
    <property type="match status" value="1"/>
</dbReference>
<dbReference type="CDD" id="cd14014">
    <property type="entry name" value="STKc_PknB_like"/>
    <property type="match status" value="1"/>
</dbReference>
<evidence type="ECO:0000256" key="5">
    <source>
        <dbReference type="ARBA" id="ARBA00022777"/>
    </source>
</evidence>
<dbReference type="PANTHER" id="PTHR43289">
    <property type="entry name" value="MITOGEN-ACTIVATED PROTEIN KINASE KINASE KINASE 20-RELATED"/>
    <property type="match status" value="1"/>
</dbReference>
<evidence type="ECO:0000313" key="9">
    <source>
        <dbReference type="Proteomes" id="UP000798951"/>
    </source>
</evidence>
<keyword evidence="4" id="KW-0547">Nucleotide-binding</keyword>
<dbReference type="RefSeq" id="WP_067978776.1">
    <property type="nucleotide sequence ID" value="NZ_VMSD01000001.1"/>
</dbReference>
<dbReference type="PANTHER" id="PTHR43289:SF6">
    <property type="entry name" value="SERINE_THREONINE-PROTEIN KINASE NEKL-3"/>
    <property type="match status" value="1"/>
</dbReference>
<dbReference type="SUPFAM" id="SSF56112">
    <property type="entry name" value="Protein kinase-like (PK-like)"/>
    <property type="match status" value="1"/>
</dbReference>
<name>A0ABQ6YUT4_9NOCA</name>
<dbReference type="InterPro" id="IPR000719">
    <property type="entry name" value="Prot_kinase_dom"/>
</dbReference>
<evidence type="ECO:0000256" key="6">
    <source>
        <dbReference type="ARBA" id="ARBA00022840"/>
    </source>
</evidence>
<dbReference type="PROSITE" id="PS00108">
    <property type="entry name" value="PROTEIN_KINASE_ST"/>
    <property type="match status" value="1"/>
</dbReference>
<dbReference type="Gene3D" id="1.10.510.10">
    <property type="entry name" value="Transferase(Phosphotransferase) domain 1"/>
    <property type="match status" value="1"/>
</dbReference>
<protein>
    <recommendedName>
        <fullName evidence="1">non-specific serine/threonine protein kinase</fullName>
        <ecNumber evidence="1">2.7.11.1</ecNumber>
    </recommendedName>
</protein>
<dbReference type="Proteomes" id="UP000798951">
    <property type="component" value="Unassembled WGS sequence"/>
</dbReference>
<comment type="caution">
    <text evidence="8">The sequence shown here is derived from an EMBL/GenBank/DDBJ whole genome shotgun (WGS) entry which is preliminary data.</text>
</comment>
<organism evidence="8 9">
    <name type="scientific">Nocardia caishijiensis</name>
    <dbReference type="NCBI Taxonomy" id="184756"/>
    <lineage>
        <taxon>Bacteria</taxon>
        <taxon>Bacillati</taxon>
        <taxon>Actinomycetota</taxon>
        <taxon>Actinomycetes</taxon>
        <taxon>Mycobacteriales</taxon>
        <taxon>Nocardiaceae</taxon>
        <taxon>Nocardia</taxon>
    </lineage>
</organism>
<reference evidence="8 9" key="1">
    <citation type="submission" date="2019-07" db="EMBL/GenBank/DDBJ databases">
        <title>Genomic Encyclopedia of Type Strains, Phase IV (KMG-IV): sequencing the most valuable type-strain genomes for metagenomic binning, comparative biology and taxonomic classification.</title>
        <authorList>
            <person name="Goeker M."/>
        </authorList>
    </citation>
    <scope>NUCLEOTIDE SEQUENCE [LARGE SCALE GENOMIC DNA]</scope>
    <source>
        <strain evidence="8 9">DSM 44831</strain>
    </source>
</reference>
<dbReference type="EC" id="2.7.11.1" evidence="1"/>
<dbReference type="PROSITE" id="PS50011">
    <property type="entry name" value="PROTEIN_KINASE_DOM"/>
    <property type="match status" value="1"/>
</dbReference>
<dbReference type="SMART" id="SM00220">
    <property type="entry name" value="S_TKc"/>
    <property type="match status" value="1"/>
</dbReference>
<dbReference type="GO" id="GO:0016301">
    <property type="term" value="F:kinase activity"/>
    <property type="evidence" value="ECO:0007669"/>
    <property type="project" value="UniProtKB-KW"/>
</dbReference>